<organism evidence="3">
    <name type="scientific">Mitsuokella jalaludinii</name>
    <dbReference type="NCBI Taxonomy" id="187979"/>
    <lineage>
        <taxon>Bacteria</taxon>
        <taxon>Bacillati</taxon>
        <taxon>Bacillota</taxon>
        <taxon>Negativicutes</taxon>
        <taxon>Selenomonadales</taxon>
        <taxon>Selenomonadaceae</taxon>
        <taxon>Mitsuokella</taxon>
    </lineage>
</organism>
<dbReference type="GO" id="GO:0016158">
    <property type="term" value="F:inositol hexakisphosphate 3-phosphatase activity"/>
    <property type="evidence" value="ECO:0007669"/>
    <property type="project" value="UniProtKB-EC"/>
</dbReference>
<name>U6BPY3_9FIRM</name>
<proteinExistence type="predicted"/>
<sequence>MKCWQKHAIFCSLLVGASLWMLSQADAAKAPEASAAVTAPVGSYAQAEHPENFEGFVWRLDNDGKEALPRNFRTSEDALRAPEKKFHLDASYVPSRAGMDELHISGSSAFTPVQLKNVAAKLREKTRGPIYDIDLRQESHGYLDGIPVSWYGERDWANLGKSQREALADERHRLHAGVHKTVYIAPLGKHKLPEGGEVRRALKAQTEQEVAEAAGMRYFRIAATDHIWPTPENIDRFLAFYRTLPQDAWLHFHCEAGVGRTTAFMVMTDMLKNPSVSLKDILYRQHEIGGFYYGEFPIKTKDKDDWKTRYYREKIVMIAHFYRYVQENHADGYKTPWSVWLKNHPAKA</sequence>
<feature type="signal peptide" evidence="1">
    <location>
        <begin position="1"/>
        <end position="27"/>
    </location>
</feature>
<feature type="chain" id="PRO_5004668246" evidence="1">
    <location>
        <begin position="28"/>
        <end position="348"/>
    </location>
</feature>
<feature type="domain" description="Tyrosine specific protein phosphatases" evidence="2">
    <location>
        <begin position="235"/>
        <end position="282"/>
    </location>
</feature>
<dbReference type="AlphaFoldDB" id="U6BPY3"/>
<dbReference type="SUPFAM" id="SSF52799">
    <property type="entry name" value="(Phosphotyrosine protein) phosphatases II"/>
    <property type="match status" value="1"/>
</dbReference>
<protein>
    <submittedName>
        <fullName evidence="3">Phytase</fullName>
        <ecNumber evidence="3">3.1.3.8</ecNumber>
    </submittedName>
</protein>
<reference evidence="3" key="1">
    <citation type="submission" date="2013-08" db="EMBL/GenBank/DDBJ databases">
        <title>Cloning and expression of a novel phytase gene from a rumen bacterium, Mitsuokella jalaludinii, in Saccharomyces cerevisiae.</title>
        <authorList>
            <person name="Phang C.Y."/>
            <person name="Wong C.M.V.L."/>
            <person name="Chee S.J.C."/>
            <person name="Abdullah N."/>
            <person name="Sieo C.C."/>
            <person name="Ho Y.W."/>
        </authorList>
    </citation>
    <scope>NUCLEOTIDE SEQUENCE</scope>
    <source>
        <strain evidence="3">ATCC BAA-307</strain>
    </source>
</reference>
<dbReference type="EMBL" id="KF591676">
    <property type="protein sequence ID" value="AHA36628.1"/>
    <property type="molecule type" value="Genomic_DNA"/>
</dbReference>
<accession>U6BPY3</accession>
<dbReference type="SMR" id="U6BPY3"/>
<dbReference type="InterPro" id="IPR000387">
    <property type="entry name" value="Tyr_Pase_dom"/>
</dbReference>
<dbReference type="Gene3D" id="3.90.190.10">
    <property type="entry name" value="Protein tyrosine phosphatase superfamily"/>
    <property type="match status" value="1"/>
</dbReference>
<dbReference type="EC" id="3.1.3.8" evidence="3"/>
<keyword evidence="1" id="KW-0732">Signal</keyword>
<dbReference type="Gene3D" id="3.30.70.1690">
    <property type="match status" value="2"/>
</dbReference>
<dbReference type="PROSITE" id="PS50056">
    <property type="entry name" value="TYR_PHOSPHATASE_2"/>
    <property type="match status" value="1"/>
</dbReference>
<evidence type="ECO:0000313" key="3">
    <source>
        <dbReference type="EMBL" id="AHA36628.1"/>
    </source>
</evidence>
<dbReference type="InterPro" id="IPR016130">
    <property type="entry name" value="Tyr_Pase_AS"/>
</dbReference>
<keyword evidence="3" id="KW-0378">Hydrolase</keyword>
<evidence type="ECO:0000256" key="1">
    <source>
        <dbReference type="SAM" id="SignalP"/>
    </source>
</evidence>
<dbReference type="PROSITE" id="PS00383">
    <property type="entry name" value="TYR_PHOSPHATASE_1"/>
    <property type="match status" value="1"/>
</dbReference>
<dbReference type="InterPro" id="IPR029021">
    <property type="entry name" value="Prot-tyrosine_phosphatase-like"/>
</dbReference>
<dbReference type="SMART" id="SM01301">
    <property type="entry name" value="PTPlike_phytase"/>
    <property type="match status" value="1"/>
</dbReference>
<dbReference type="Pfam" id="PF14566">
    <property type="entry name" value="PTPlike_phytase"/>
    <property type="match status" value="1"/>
</dbReference>
<evidence type="ECO:0000259" key="2">
    <source>
        <dbReference type="PROSITE" id="PS50056"/>
    </source>
</evidence>
<dbReference type="CDD" id="cd14495">
    <property type="entry name" value="PTPLP-like"/>
    <property type="match status" value="1"/>
</dbReference>